<gene>
    <name evidence="1" type="ORF">BLA60_30520</name>
</gene>
<dbReference type="Gene3D" id="3.40.50.1820">
    <property type="entry name" value="alpha/beta hydrolase"/>
    <property type="match status" value="1"/>
</dbReference>
<dbReference type="InterPro" id="IPR029058">
    <property type="entry name" value="AB_hydrolase_fold"/>
</dbReference>
<organism evidence="1 2">
    <name type="scientific">Actinophytocola xinjiangensis</name>
    <dbReference type="NCBI Taxonomy" id="485602"/>
    <lineage>
        <taxon>Bacteria</taxon>
        <taxon>Bacillati</taxon>
        <taxon>Actinomycetota</taxon>
        <taxon>Actinomycetes</taxon>
        <taxon>Pseudonocardiales</taxon>
        <taxon>Pseudonocardiaceae</taxon>
    </lineage>
</organism>
<dbReference type="AlphaFoldDB" id="A0A7Z0WH38"/>
<protein>
    <recommendedName>
        <fullName evidence="3">Thioesterase domain-containing protein</fullName>
    </recommendedName>
</protein>
<evidence type="ECO:0000313" key="1">
    <source>
        <dbReference type="EMBL" id="OLF06611.1"/>
    </source>
</evidence>
<evidence type="ECO:0000313" key="2">
    <source>
        <dbReference type="Proteomes" id="UP000185696"/>
    </source>
</evidence>
<name>A0A7Z0WH38_9PSEU</name>
<comment type="caution">
    <text evidence="1">The sequence shown here is derived from an EMBL/GenBank/DDBJ whole genome shotgun (WGS) entry which is preliminary data.</text>
</comment>
<evidence type="ECO:0008006" key="3">
    <source>
        <dbReference type="Google" id="ProtNLM"/>
    </source>
</evidence>
<proteinExistence type="predicted"/>
<dbReference type="Proteomes" id="UP000185696">
    <property type="component" value="Unassembled WGS sequence"/>
</dbReference>
<dbReference type="EMBL" id="MSIF01000020">
    <property type="protein sequence ID" value="OLF06611.1"/>
    <property type="molecule type" value="Genomic_DNA"/>
</dbReference>
<accession>A0A7Z0WH38</accession>
<sequence>MWEALPPPAGAERGWSARDYLAGWLDGLPATGARISAVLGFCAGSVFAAAVADRVARWQADAPELVLFDPERPTAGALYAQYHRGAELFGSVLSPQEVADVLRRGQELLHANDDVQVFGPALSELYVSAGDTAFERVGLDPVRRAELSATFTSFVNWVVAADQLDPTPAWARATVVGSATRGGTDLGGRELRVDVEHVDLLRADAVAGVLSGLLSPVPNG</sequence>
<reference evidence="1 2" key="1">
    <citation type="submission" date="2016-12" db="EMBL/GenBank/DDBJ databases">
        <title>The draft genome sequence of Actinophytocola xinjiangensis.</title>
        <authorList>
            <person name="Wang W."/>
            <person name="Yuan L."/>
        </authorList>
    </citation>
    <scope>NUCLEOTIDE SEQUENCE [LARGE SCALE GENOMIC DNA]</scope>
    <source>
        <strain evidence="1 2">CGMCC 4.4663</strain>
    </source>
</reference>
<keyword evidence="2" id="KW-1185">Reference proteome</keyword>